<name>A0A380DQR1_STAAU</name>
<evidence type="ECO:0000256" key="1">
    <source>
        <dbReference type="SAM" id="MobiDB-lite"/>
    </source>
</evidence>
<evidence type="ECO:0000313" key="2">
    <source>
        <dbReference type="EMBL" id="SUK44608.1"/>
    </source>
</evidence>
<dbReference type="AlphaFoldDB" id="A0A380DQR1"/>
<organism evidence="2 3">
    <name type="scientific">Staphylococcus aureus</name>
    <dbReference type="NCBI Taxonomy" id="1280"/>
    <lineage>
        <taxon>Bacteria</taxon>
        <taxon>Bacillati</taxon>
        <taxon>Bacillota</taxon>
        <taxon>Bacilli</taxon>
        <taxon>Bacillales</taxon>
        <taxon>Staphylococcaceae</taxon>
        <taxon>Staphylococcus</taxon>
    </lineage>
</organism>
<feature type="region of interest" description="Disordered" evidence="1">
    <location>
        <begin position="152"/>
        <end position="171"/>
    </location>
</feature>
<reference evidence="2 3" key="1">
    <citation type="submission" date="2018-06" db="EMBL/GenBank/DDBJ databases">
        <authorList>
            <consortium name="Pathogen Informatics"/>
            <person name="Doyle S."/>
        </authorList>
    </citation>
    <scope>NUCLEOTIDE SEQUENCE [LARGE SCALE GENOMIC DNA]</scope>
    <source>
        <strain evidence="2 3">NCTC6133</strain>
    </source>
</reference>
<gene>
    <name evidence="2" type="ORF">NCTC6133_01659</name>
</gene>
<dbReference type="Proteomes" id="UP000255091">
    <property type="component" value="Unassembled WGS sequence"/>
</dbReference>
<accession>A0A380DQR1</accession>
<dbReference type="EMBL" id="UHAP01000001">
    <property type="protein sequence ID" value="SUK44608.1"/>
    <property type="molecule type" value="Genomic_DNA"/>
</dbReference>
<protein>
    <submittedName>
        <fullName evidence="2">Uncharacterized protein</fullName>
    </submittedName>
</protein>
<proteinExistence type="predicted"/>
<sequence length="171" mass="19464">MNKEKEEKLNKLKQDQEYGILTQEQYQSETQKINDEYGKRVKALQDNQEKIRNIMANAAQEHRKLTSDEVASVTQAYLKLSESTGQAITDNTEAQKFFSENLQQMLTDSGLAALKHADIISSSTEDSIKKAKSTEEAMKILKKALEDYDNKDVKEKKIKAKDETSEEVKKG</sequence>
<evidence type="ECO:0000313" key="3">
    <source>
        <dbReference type="Proteomes" id="UP000255091"/>
    </source>
</evidence>